<feature type="transmembrane region" description="Helical" evidence="1">
    <location>
        <begin position="136"/>
        <end position="165"/>
    </location>
</feature>
<evidence type="ECO:0000256" key="1">
    <source>
        <dbReference type="SAM" id="Phobius"/>
    </source>
</evidence>
<feature type="transmembrane region" description="Helical" evidence="1">
    <location>
        <begin position="97"/>
        <end position="115"/>
    </location>
</feature>
<keyword evidence="1" id="KW-1133">Transmembrane helix</keyword>
<evidence type="ECO:0008006" key="4">
    <source>
        <dbReference type="Google" id="ProtNLM"/>
    </source>
</evidence>
<feature type="transmembrane region" description="Helical" evidence="1">
    <location>
        <begin position="71"/>
        <end position="91"/>
    </location>
</feature>
<dbReference type="RefSeq" id="WP_005798673.1">
    <property type="nucleotide sequence ID" value="NZ_ACQT01000158.1"/>
</dbReference>
<dbReference type="AlphaFoldDB" id="C5T8Q7"/>
<proteinExistence type="predicted"/>
<keyword evidence="1" id="KW-0812">Transmembrane</keyword>
<accession>C5T8Q7</accession>
<evidence type="ECO:0000313" key="3">
    <source>
        <dbReference type="Proteomes" id="UP000003856"/>
    </source>
</evidence>
<dbReference type="PANTHER" id="PTHR40076">
    <property type="entry name" value="MEMBRANE PROTEIN-RELATED"/>
    <property type="match status" value="1"/>
</dbReference>
<dbReference type="OrthoDB" id="8814606at2"/>
<dbReference type="Proteomes" id="UP000003856">
    <property type="component" value="Unassembled WGS sequence"/>
</dbReference>
<feature type="transmembrane region" description="Helical" evidence="1">
    <location>
        <begin position="25"/>
        <end position="50"/>
    </location>
</feature>
<dbReference type="PANTHER" id="PTHR40076:SF1">
    <property type="entry name" value="MEMBRANE PROTEIN"/>
    <property type="match status" value="1"/>
</dbReference>
<dbReference type="InterPro" id="IPR010380">
    <property type="entry name" value="DUF975"/>
</dbReference>
<comment type="caution">
    <text evidence="2">The sequence shown here is derived from an EMBL/GenBank/DDBJ whole genome shotgun (WGS) entry which is preliminary data.</text>
</comment>
<dbReference type="PATRIC" id="fig|573060.9.peg.1744"/>
<reference evidence="2 3" key="1">
    <citation type="submission" date="2009-05" db="EMBL/GenBank/DDBJ databases">
        <title>The draft genome of Acidovorax delafieldii 2AN.</title>
        <authorList>
            <consortium name="US DOE Joint Genome Institute (JGI-PGF)"/>
            <person name="Lucas S."/>
            <person name="Copeland A."/>
            <person name="Lapidus A."/>
            <person name="Glavina del Rio T."/>
            <person name="Tice H."/>
            <person name="Bruce D."/>
            <person name="Goodwin L."/>
            <person name="Pitluck S."/>
            <person name="Larimer F."/>
            <person name="Land M.L."/>
            <person name="Hauser L."/>
            <person name="Shelobolina E.S."/>
            <person name="Picardal F."/>
            <person name="Roden E."/>
            <person name="Emerson D."/>
        </authorList>
    </citation>
    <scope>NUCLEOTIDE SEQUENCE [LARGE SCALE GENOMIC DNA]</scope>
    <source>
        <strain evidence="2 3">2AN</strain>
    </source>
</reference>
<keyword evidence="1" id="KW-0472">Membrane</keyword>
<name>C5T8Q7_ACIDE</name>
<protein>
    <recommendedName>
        <fullName evidence="4">Transmembrane protein</fullName>
    </recommendedName>
</protein>
<organism evidence="2 3">
    <name type="scientific">Acidovorax delafieldii 2AN</name>
    <dbReference type="NCBI Taxonomy" id="573060"/>
    <lineage>
        <taxon>Bacteria</taxon>
        <taxon>Pseudomonadati</taxon>
        <taxon>Pseudomonadota</taxon>
        <taxon>Betaproteobacteria</taxon>
        <taxon>Burkholderiales</taxon>
        <taxon>Comamonadaceae</taxon>
        <taxon>Acidovorax</taxon>
    </lineage>
</organism>
<gene>
    <name evidence="2" type="ORF">AcdelDRAFT_3287</name>
</gene>
<dbReference type="EMBL" id="ACQT01000158">
    <property type="protein sequence ID" value="EER59145.1"/>
    <property type="molecule type" value="Genomic_DNA"/>
</dbReference>
<keyword evidence="3" id="KW-1185">Reference proteome</keyword>
<sequence length="190" mass="19908">MATASVGTCLSAGWALFKKNPLTHVVAWVLVSVVGSISVGLLAGPMLVGYMRMIAREDRGEKAQIGDVFRGFDDLVPALVAGLISFLVLSLGFALCFIPGLLIMALPVVALYLVAHGEQDGVAAFNRAWSTVTKNLGSAFWCALVLGIVGGLGALLCWVGVLVTAPVSMIASYYMARQLLGDDVARLPAL</sequence>
<evidence type="ECO:0000313" key="2">
    <source>
        <dbReference type="EMBL" id="EER59145.1"/>
    </source>
</evidence>